<dbReference type="AlphaFoldDB" id="A0A498CXK7"/>
<sequence>MVDLAHISKKELGKLFDHSVLPKNACEREIREGCRTARAYNCAAFYSATSYWTPVVREELAGSDLLIGTGIDFPFGASPLPVKIAQMEEALRAGCNTLDLIINVGAARDGRYDVTKAELDAFKRIAGKDALTKVILEVCFLTDEEITRVCGLIAEAGLDYAKTSTGQYEGPSMDQFLVMKKALTGTGVRLKVAGVKFPRPQNAYAFIKAGAELIGTRASGQIIDAYDQMKEIGLL</sequence>
<keyword evidence="4" id="KW-0456">Lyase</keyword>
<proteinExistence type="predicted"/>
<dbReference type="PANTHER" id="PTHR10889">
    <property type="entry name" value="DEOXYRIBOSE-PHOSPHATE ALDOLASE"/>
    <property type="match status" value="1"/>
</dbReference>
<protein>
    <recommendedName>
        <fullName evidence="3">Deoxyribose-phosphate aldolase</fullName>
        <ecNumber evidence="3">4.1.2.4</ecNumber>
    </recommendedName>
</protein>
<name>A0A498CXK7_9FIRM</name>
<gene>
    <name evidence="4" type="primary">deoC</name>
    <name evidence="4" type="ORF">D4A47_02845</name>
</gene>
<accession>A0A498CXK7</accession>
<keyword evidence="1" id="KW-0963">Cytoplasm</keyword>
<dbReference type="GO" id="GO:0016052">
    <property type="term" value="P:carbohydrate catabolic process"/>
    <property type="evidence" value="ECO:0007669"/>
    <property type="project" value="TreeGrafter"/>
</dbReference>
<dbReference type="RefSeq" id="WP_121586062.1">
    <property type="nucleotide sequence ID" value="NZ_RCHT01000002.1"/>
</dbReference>
<evidence type="ECO:0000256" key="1">
    <source>
        <dbReference type="ARBA" id="ARBA00022490"/>
    </source>
</evidence>
<dbReference type="SMART" id="SM01133">
    <property type="entry name" value="DeoC"/>
    <property type="match status" value="1"/>
</dbReference>
<dbReference type="PIRSF" id="PIRSF001357">
    <property type="entry name" value="DeoC"/>
    <property type="match status" value="1"/>
</dbReference>
<dbReference type="SUPFAM" id="SSF51569">
    <property type="entry name" value="Aldolase"/>
    <property type="match status" value="1"/>
</dbReference>
<evidence type="ECO:0000313" key="4">
    <source>
        <dbReference type="EMBL" id="RLL13842.1"/>
    </source>
</evidence>
<comment type="caution">
    <text evidence="4">The sequence shown here is derived from an EMBL/GenBank/DDBJ whole genome shotgun (WGS) entry which is preliminary data.</text>
</comment>
<dbReference type="NCBIfam" id="TIGR00126">
    <property type="entry name" value="deoC"/>
    <property type="match status" value="1"/>
</dbReference>
<dbReference type="Proteomes" id="UP000276301">
    <property type="component" value="Unassembled WGS sequence"/>
</dbReference>
<organism evidence="4 5">
    <name type="scientific">Anaerotruncus massiliensis</name>
    <name type="common">ex Liu et al. 2021</name>
    <dbReference type="NCBI Taxonomy" id="2321404"/>
    <lineage>
        <taxon>Bacteria</taxon>
        <taxon>Bacillati</taxon>
        <taxon>Bacillota</taxon>
        <taxon>Clostridia</taxon>
        <taxon>Eubacteriales</taxon>
        <taxon>Oscillospiraceae</taxon>
        <taxon>Anaerotruncus</taxon>
    </lineage>
</organism>
<dbReference type="InterPro" id="IPR013785">
    <property type="entry name" value="Aldolase_TIM"/>
</dbReference>
<dbReference type="GO" id="GO:0004139">
    <property type="term" value="F:deoxyribose-phosphate aldolase activity"/>
    <property type="evidence" value="ECO:0007669"/>
    <property type="project" value="UniProtKB-UniRule"/>
</dbReference>
<dbReference type="EMBL" id="RCHT01000002">
    <property type="protein sequence ID" value="RLL13842.1"/>
    <property type="molecule type" value="Genomic_DNA"/>
</dbReference>
<dbReference type="GO" id="GO:0009264">
    <property type="term" value="P:deoxyribonucleotide catabolic process"/>
    <property type="evidence" value="ECO:0007669"/>
    <property type="project" value="UniProtKB-UniRule"/>
</dbReference>
<dbReference type="InterPro" id="IPR011343">
    <property type="entry name" value="DeoC"/>
</dbReference>
<evidence type="ECO:0000313" key="5">
    <source>
        <dbReference type="Proteomes" id="UP000276301"/>
    </source>
</evidence>
<keyword evidence="5" id="KW-1185">Reference proteome</keyword>
<keyword evidence="2" id="KW-0704">Schiff base</keyword>
<dbReference type="GO" id="GO:0005737">
    <property type="term" value="C:cytoplasm"/>
    <property type="evidence" value="ECO:0007669"/>
    <property type="project" value="InterPro"/>
</dbReference>
<dbReference type="PANTHER" id="PTHR10889:SF1">
    <property type="entry name" value="DEOXYRIBOSE-PHOSPHATE ALDOLASE"/>
    <property type="match status" value="1"/>
</dbReference>
<dbReference type="EC" id="4.1.2.4" evidence="3"/>
<evidence type="ECO:0000256" key="3">
    <source>
        <dbReference type="NCBIfam" id="TIGR00126"/>
    </source>
</evidence>
<evidence type="ECO:0000256" key="2">
    <source>
        <dbReference type="ARBA" id="ARBA00023270"/>
    </source>
</evidence>
<reference evidence="4 5" key="1">
    <citation type="submission" date="2018-10" db="EMBL/GenBank/DDBJ databases">
        <title>Anaerotruncus faecis sp. nov., isolated from human feces.</title>
        <authorList>
            <person name="Wang Y.-J."/>
        </authorList>
    </citation>
    <scope>NUCLEOTIDE SEQUENCE [LARGE SCALE GENOMIC DNA]</scope>
    <source>
        <strain evidence="4 5">22A2-44</strain>
    </source>
</reference>
<dbReference type="InterPro" id="IPR002915">
    <property type="entry name" value="DeoC/FbaB/LacD_aldolase"/>
</dbReference>
<dbReference type="Gene3D" id="3.20.20.70">
    <property type="entry name" value="Aldolase class I"/>
    <property type="match status" value="1"/>
</dbReference>
<dbReference type="Pfam" id="PF01791">
    <property type="entry name" value="DeoC"/>
    <property type="match status" value="1"/>
</dbReference>